<keyword evidence="4 8" id="KW-0812">Transmembrane</keyword>
<evidence type="ECO:0000256" key="3">
    <source>
        <dbReference type="ARBA" id="ARBA00022475"/>
    </source>
</evidence>
<dbReference type="EMBL" id="LIZX01000064">
    <property type="protein sequence ID" value="KPJ67196.1"/>
    <property type="molecule type" value="Genomic_DNA"/>
</dbReference>
<comment type="caution">
    <text evidence="9">The sequence shown here is derived from an EMBL/GenBank/DDBJ whole genome shotgun (WGS) entry which is preliminary data.</text>
</comment>
<dbReference type="GO" id="GO:0008360">
    <property type="term" value="P:regulation of cell shape"/>
    <property type="evidence" value="ECO:0007669"/>
    <property type="project" value="UniProtKB-KW"/>
</dbReference>
<feature type="transmembrane region" description="Helical" evidence="8">
    <location>
        <begin position="126"/>
        <end position="151"/>
    </location>
</feature>
<evidence type="ECO:0000256" key="1">
    <source>
        <dbReference type="ARBA" id="ARBA00004651"/>
    </source>
</evidence>
<comment type="similarity">
    <text evidence="2">Belongs to the MreD family.</text>
</comment>
<feature type="transmembrane region" description="Helical" evidence="8">
    <location>
        <begin position="94"/>
        <end position="120"/>
    </location>
</feature>
<organism evidence="9 10">
    <name type="scientific">candidate division WOR-1 bacterium DG_54_3</name>
    <dbReference type="NCBI Taxonomy" id="1703775"/>
    <lineage>
        <taxon>Bacteria</taxon>
        <taxon>Bacillati</taxon>
        <taxon>Saganbacteria</taxon>
    </lineage>
</organism>
<dbReference type="Proteomes" id="UP000051861">
    <property type="component" value="Unassembled WGS sequence"/>
</dbReference>
<evidence type="ECO:0000256" key="2">
    <source>
        <dbReference type="ARBA" id="ARBA00007776"/>
    </source>
</evidence>
<evidence type="ECO:0000256" key="7">
    <source>
        <dbReference type="ARBA" id="ARBA00023136"/>
    </source>
</evidence>
<evidence type="ECO:0000256" key="8">
    <source>
        <dbReference type="SAM" id="Phobius"/>
    </source>
</evidence>
<evidence type="ECO:0000256" key="4">
    <source>
        <dbReference type="ARBA" id="ARBA00022692"/>
    </source>
</evidence>
<comment type="subcellular location">
    <subcellularLocation>
        <location evidence="1">Cell membrane</location>
        <topology evidence="1">Multi-pass membrane protein</topology>
    </subcellularLocation>
</comment>
<evidence type="ECO:0000313" key="10">
    <source>
        <dbReference type="Proteomes" id="UP000051861"/>
    </source>
</evidence>
<keyword evidence="7 8" id="KW-0472">Membrane</keyword>
<dbReference type="GO" id="GO:0005886">
    <property type="term" value="C:plasma membrane"/>
    <property type="evidence" value="ECO:0007669"/>
    <property type="project" value="UniProtKB-SubCell"/>
</dbReference>
<feature type="transmembrane region" description="Helical" evidence="8">
    <location>
        <begin position="7"/>
        <end position="26"/>
    </location>
</feature>
<dbReference type="InterPro" id="IPR007227">
    <property type="entry name" value="Cell_shape_determining_MreD"/>
</dbReference>
<accession>A0A0S7XZ85</accession>
<proteinExistence type="inferred from homology"/>
<dbReference type="AlphaFoldDB" id="A0A0S7XZ85"/>
<evidence type="ECO:0000313" key="9">
    <source>
        <dbReference type="EMBL" id="KPJ67196.1"/>
    </source>
</evidence>
<evidence type="ECO:0000256" key="5">
    <source>
        <dbReference type="ARBA" id="ARBA00022960"/>
    </source>
</evidence>
<sequence length="157" mass="17213">MRLLKLVLYALVIIVLQTVVFTRLNLFGVSPDLILVSVIGYAVLEKRQDSALFAAGSGFIQDILSYGIYLHTITRVVACSLVSTIKENFAGGELSLIAGLVAVFTPLVLIVEGGIYSIFWGRALDLVHLATTIFIATVYNLFMVPILFPIIKRVSHE</sequence>
<keyword evidence="5" id="KW-0133">Cell shape</keyword>
<reference evidence="9 10" key="1">
    <citation type="journal article" date="2015" name="Microbiome">
        <title>Genomic resolution of linkages in carbon, nitrogen, and sulfur cycling among widespread estuary sediment bacteria.</title>
        <authorList>
            <person name="Baker B.J."/>
            <person name="Lazar C.S."/>
            <person name="Teske A.P."/>
            <person name="Dick G.J."/>
        </authorList>
    </citation>
    <scope>NUCLEOTIDE SEQUENCE [LARGE SCALE GENOMIC DNA]</scope>
    <source>
        <strain evidence="9">DG_54_3</strain>
    </source>
</reference>
<name>A0A0S7XZ85_UNCSA</name>
<keyword evidence="6 8" id="KW-1133">Transmembrane helix</keyword>
<keyword evidence="3" id="KW-1003">Cell membrane</keyword>
<gene>
    <name evidence="9" type="ORF">AMJ44_07360</name>
</gene>
<protein>
    <submittedName>
        <fullName evidence="9">Uncharacterized protein</fullName>
    </submittedName>
</protein>
<evidence type="ECO:0000256" key="6">
    <source>
        <dbReference type="ARBA" id="ARBA00022989"/>
    </source>
</evidence>
<dbReference type="NCBIfam" id="TIGR03426">
    <property type="entry name" value="shape_MreD"/>
    <property type="match status" value="1"/>
</dbReference>